<gene>
    <name evidence="5" type="ORF">HETSPECPRED_005446</name>
</gene>
<comment type="caution">
    <text evidence="5">The sequence shown here is derived from an EMBL/GenBank/DDBJ whole genome shotgun (WGS) entry which is preliminary data.</text>
</comment>
<dbReference type="InterPro" id="IPR016461">
    <property type="entry name" value="COMT-like"/>
</dbReference>
<keyword evidence="1" id="KW-0489">Methyltransferase</keyword>
<dbReference type="Gene3D" id="1.10.10.10">
    <property type="entry name" value="Winged helix-like DNA-binding domain superfamily/Winged helix DNA-binding domain"/>
    <property type="match status" value="1"/>
</dbReference>
<dbReference type="PROSITE" id="PS51683">
    <property type="entry name" value="SAM_OMT_II"/>
    <property type="match status" value="1"/>
</dbReference>
<dbReference type="SUPFAM" id="SSF46785">
    <property type="entry name" value="Winged helix' DNA-binding domain"/>
    <property type="match status" value="1"/>
</dbReference>
<evidence type="ECO:0000313" key="6">
    <source>
        <dbReference type="Proteomes" id="UP000664521"/>
    </source>
</evidence>
<dbReference type="PANTHER" id="PTHR43712:SF12">
    <property type="entry name" value="STERIGMATOCYSTIN 8-O-METHYLTRANSFERASE"/>
    <property type="match status" value="1"/>
</dbReference>
<evidence type="ECO:0000313" key="5">
    <source>
        <dbReference type="EMBL" id="CAF9923878.1"/>
    </source>
</evidence>
<evidence type="ECO:0000256" key="2">
    <source>
        <dbReference type="ARBA" id="ARBA00022679"/>
    </source>
</evidence>
<dbReference type="GO" id="GO:0008171">
    <property type="term" value="F:O-methyltransferase activity"/>
    <property type="evidence" value="ECO:0007669"/>
    <property type="project" value="InterPro"/>
</dbReference>
<reference evidence="5" key="1">
    <citation type="submission" date="2021-03" db="EMBL/GenBank/DDBJ databases">
        <authorList>
            <person name="Tagirdzhanova G."/>
        </authorList>
    </citation>
    <scope>NUCLEOTIDE SEQUENCE</scope>
</reference>
<feature type="domain" description="O-methyltransferase C-terminal" evidence="4">
    <location>
        <begin position="283"/>
        <end position="398"/>
    </location>
</feature>
<dbReference type="Pfam" id="PF00891">
    <property type="entry name" value="Methyltransf_2"/>
    <property type="match status" value="1"/>
</dbReference>
<name>A0A8H3FL50_9LECA</name>
<evidence type="ECO:0000259" key="4">
    <source>
        <dbReference type="Pfam" id="PF00891"/>
    </source>
</evidence>
<evidence type="ECO:0000256" key="1">
    <source>
        <dbReference type="ARBA" id="ARBA00022603"/>
    </source>
</evidence>
<dbReference type="InterPro" id="IPR036390">
    <property type="entry name" value="WH_DNA-bd_sf"/>
</dbReference>
<protein>
    <recommendedName>
        <fullName evidence="4">O-methyltransferase C-terminal domain-containing protein</fullName>
    </recommendedName>
</protein>
<keyword evidence="3" id="KW-0949">S-adenosyl-L-methionine</keyword>
<dbReference type="SUPFAM" id="SSF53335">
    <property type="entry name" value="S-adenosyl-L-methionine-dependent methyltransferases"/>
    <property type="match status" value="1"/>
</dbReference>
<keyword evidence="2" id="KW-0808">Transferase</keyword>
<dbReference type="Proteomes" id="UP000664521">
    <property type="component" value="Unassembled WGS sequence"/>
</dbReference>
<dbReference type="EMBL" id="CAJPDS010000034">
    <property type="protein sequence ID" value="CAF9923878.1"/>
    <property type="molecule type" value="Genomic_DNA"/>
</dbReference>
<sequence length="405" mass="44336">MSSTSHLLTLAQNILHNASLLDQYHTTNHLPSPSFEIDGPAQITIPPSEADVVAAHSALLTETRQLNRLVAGPVSGLVSTNLEDVVSLHAISRFRIAQSFPLGQEASFESISRRTGLNRVDLERVLRHAMTSHIFCEPRIGFVAHTAASRVLAENELVRDFVGVMCEEKFKGSACVQAFGADAVRRGPKTVDALVRWNGAKDPSESGFSLGHGTNNGLYAELQAHPGRGKRWANAMSQFASRIPIQPVADAYDWVCFPRRFKPAPFAKEPAPDACSFSQALLGDSTVVDVGGGHGPVSIGLAKLFPRLRFIVQDLPEAIGSRPSLPDDVADRVDFMAYDFLVEQPVRGKSVYFFRAVFHNWPDASCVRILRNQVPALRPGATVIVNETLLHEPGSLPPEQERQRR</sequence>
<dbReference type="InterPro" id="IPR001077">
    <property type="entry name" value="COMT_C"/>
</dbReference>
<accession>A0A8H3FL50</accession>
<dbReference type="AlphaFoldDB" id="A0A8H3FL50"/>
<dbReference type="GO" id="GO:0032259">
    <property type="term" value="P:methylation"/>
    <property type="evidence" value="ECO:0007669"/>
    <property type="project" value="UniProtKB-KW"/>
</dbReference>
<keyword evidence="6" id="KW-1185">Reference proteome</keyword>
<dbReference type="OrthoDB" id="1606438at2759"/>
<organism evidence="5 6">
    <name type="scientific">Heterodermia speciosa</name>
    <dbReference type="NCBI Taxonomy" id="116794"/>
    <lineage>
        <taxon>Eukaryota</taxon>
        <taxon>Fungi</taxon>
        <taxon>Dikarya</taxon>
        <taxon>Ascomycota</taxon>
        <taxon>Pezizomycotina</taxon>
        <taxon>Lecanoromycetes</taxon>
        <taxon>OSLEUM clade</taxon>
        <taxon>Lecanoromycetidae</taxon>
        <taxon>Caliciales</taxon>
        <taxon>Physciaceae</taxon>
        <taxon>Heterodermia</taxon>
    </lineage>
</organism>
<proteinExistence type="predicted"/>
<dbReference type="Gene3D" id="3.40.50.150">
    <property type="entry name" value="Vaccinia Virus protein VP39"/>
    <property type="match status" value="1"/>
</dbReference>
<dbReference type="InterPro" id="IPR036388">
    <property type="entry name" value="WH-like_DNA-bd_sf"/>
</dbReference>
<dbReference type="InterPro" id="IPR029063">
    <property type="entry name" value="SAM-dependent_MTases_sf"/>
</dbReference>
<dbReference type="PANTHER" id="PTHR43712">
    <property type="entry name" value="PUTATIVE (AFU_ORTHOLOGUE AFUA_4G14580)-RELATED"/>
    <property type="match status" value="1"/>
</dbReference>
<evidence type="ECO:0000256" key="3">
    <source>
        <dbReference type="ARBA" id="ARBA00022691"/>
    </source>
</evidence>